<dbReference type="EMBL" id="LBWQ01000025">
    <property type="protein sequence ID" value="KKR13094.1"/>
    <property type="molecule type" value="Genomic_DNA"/>
</dbReference>
<gene>
    <name evidence="1" type="ORF">UT40_C0025G0009</name>
</gene>
<evidence type="ECO:0000313" key="1">
    <source>
        <dbReference type="EMBL" id="KKR13094.1"/>
    </source>
</evidence>
<dbReference type="InterPro" id="IPR050696">
    <property type="entry name" value="FtsA/MreB"/>
</dbReference>
<proteinExistence type="predicted"/>
<name>A0A0G0NAE0_9BACT</name>
<dbReference type="InterPro" id="IPR005883">
    <property type="entry name" value="PilM"/>
</dbReference>
<dbReference type="AlphaFoldDB" id="A0A0G0NAE0"/>
<dbReference type="PIRSF" id="PIRSF019169">
    <property type="entry name" value="PilM"/>
    <property type="match status" value="1"/>
</dbReference>
<dbReference type="CDD" id="cd24049">
    <property type="entry name" value="ASKHA_NBD_PilM"/>
    <property type="match status" value="1"/>
</dbReference>
<dbReference type="Gene3D" id="3.30.420.40">
    <property type="match status" value="2"/>
</dbReference>
<dbReference type="SUPFAM" id="SSF53067">
    <property type="entry name" value="Actin-like ATPase domain"/>
    <property type="match status" value="2"/>
</dbReference>
<sequence length="363" mass="40483">MKSKRFFGMFPAPQALQMSAVGIDISDRSFKFFQLIEKNGLLIDGLWENIELPAGVVEGGRIVQADKVKTIINSLAKKYGFTKAIVSLPEDRAYTLQLSLPAMKKSEIRTAIAFQLEEYVPLPPDSIVFDYDLIKTDKKSQEISVVVSVLPKDIVDEYLAVFAGTKISPVAFEIEALAMSRSLLTRGSREVALIVDIGRVHAGFFIARHNEVLFTSIINGIGGDDVTAIVARQLNISIVEAEQKKNELGLNRSDKNKDSFFAVLPTITAIKDEITQRINYWHGREEGAEHQDRITRIVLCGGQSVLPGLVDFLQSYFDLPVEIGNPWKNFYPAELGVPPLELRESLRYATAIGLSLRSFEEIY</sequence>
<dbReference type="Proteomes" id="UP000034690">
    <property type="component" value="Unassembled WGS sequence"/>
</dbReference>
<protein>
    <submittedName>
        <fullName evidence="1">Type IV pilus assembly protein PilM</fullName>
    </submittedName>
</protein>
<dbReference type="PANTHER" id="PTHR32432:SF3">
    <property type="entry name" value="ETHANOLAMINE UTILIZATION PROTEIN EUTJ"/>
    <property type="match status" value="1"/>
</dbReference>
<organism evidence="1 2">
    <name type="scientific">Candidatus Woesebacteria bacterium GW2011_GWA1_39_21b</name>
    <dbReference type="NCBI Taxonomy" id="1618551"/>
    <lineage>
        <taxon>Bacteria</taxon>
        <taxon>Candidatus Woeseibacteriota</taxon>
    </lineage>
</organism>
<dbReference type="Gene3D" id="3.30.1490.300">
    <property type="match status" value="1"/>
</dbReference>
<comment type="caution">
    <text evidence="1">The sequence shown here is derived from an EMBL/GenBank/DDBJ whole genome shotgun (WGS) entry which is preliminary data.</text>
</comment>
<reference evidence="1 2" key="1">
    <citation type="journal article" date="2015" name="Nature">
        <title>rRNA introns, odd ribosomes, and small enigmatic genomes across a large radiation of phyla.</title>
        <authorList>
            <person name="Brown C.T."/>
            <person name="Hug L.A."/>
            <person name="Thomas B.C."/>
            <person name="Sharon I."/>
            <person name="Castelle C.J."/>
            <person name="Singh A."/>
            <person name="Wilkins M.J."/>
            <person name="Williams K.H."/>
            <person name="Banfield J.F."/>
        </authorList>
    </citation>
    <scope>NUCLEOTIDE SEQUENCE [LARGE SCALE GENOMIC DNA]</scope>
</reference>
<dbReference type="PANTHER" id="PTHR32432">
    <property type="entry name" value="CELL DIVISION PROTEIN FTSA-RELATED"/>
    <property type="match status" value="1"/>
</dbReference>
<evidence type="ECO:0000313" key="2">
    <source>
        <dbReference type="Proteomes" id="UP000034690"/>
    </source>
</evidence>
<dbReference type="Pfam" id="PF11104">
    <property type="entry name" value="PilM_2"/>
    <property type="match status" value="1"/>
</dbReference>
<accession>A0A0G0NAE0</accession>
<dbReference type="InterPro" id="IPR043129">
    <property type="entry name" value="ATPase_NBD"/>
</dbReference>